<dbReference type="OrthoDB" id="8367013at2"/>
<organism evidence="1 2">
    <name type="scientific">Sphingopyxis indica</name>
    <dbReference type="NCBI Taxonomy" id="436663"/>
    <lineage>
        <taxon>Bacteria</taxon>
        <taxon>Pseudomonadati</taxon>
        <taxon>Pseudomonadota</taxon>
        <taxon>Alphaproteobacteria</taxon>
        <taxon>Sphingomonadales</taxon>
        <taxon>Sphingomonadaceae</taxon>
        <taxon>Sphingopyxis</taxon>
    </lineage>
</organism>
<evidence type="ECO:0000313" key="1">
    <source>
        <dbReference type="EMBL" id="SNT19169.1"/>
    </source>
</evidence>
<dbReference type="EMBL" id="FZPA01000015">
    <property type="protein sequence ID" value="SNT19169.1"/>
    <property type="molecule type" value="Genomic_DNA"/>
</dbReference>
<proteinExistence type="predicted"/>
<dbReference type="RefSeq" id="WP_089217052.1">
    <property type="nucleotide sequence ID" value="NZ_FZPA01000015.1"/>
</dbReference>
<protein>
    <submittedName>
        <fullName evidence="1">Uncharacterized protein</fullName>
    </submittedName>
</protein>
<accession>A0A239KNP6</accession>
<gene>
    <name evidence="1" type="ORF">SAMN06295955_11537</name>
</gene>
<name>A0A239KNP6_9SPHN</name>
<sequence>MTREDFISNGVAWHGSAVGWQVALARALDVDARTIRRAVKDGPTDRLARAVLALFGDSAPARVPAEWICGDGSDGSEYLVHVLSPRFLCLVLTEDEYRLFDGQKDGDYWTGTAWLTGFHWIDRRPEDLARWMERASDALDHFS</sequence>
<dbReference type="AlphaFoldDB" id="A0A239KNP6"/>
<dbReference type="Proteomes" id="UP000198339">
    <property type="component" value="Unassembled WGS sequence"/>
</dbReference>
<reference evidence="1 2" key="1">
    <citation type="submission" date="2017-06" db="EMBL/GenBank/DDBJ databases">
        <authorList>
            <person name="Kim H.J."/>
            <person name="Triplett B.A."/>
        </authorList>
    </citation>
    <scope>NUCLEOTIDE SEQUENCE [LARGE SCALE GENOMIC DNA]</scope>
    <source>
        <strain evidence="1 2">DS15</strain>
    </source>
</reference>
<evidence type="ECO:0000313" key="2">
    <source>
        <dbReference type="Proteomes" id="UP000198339"/>
    </source>
</evidence>
<keyword evidence="2" id="KW-1185">Reference proteome</keyword>